<dbReference type="RefSeq" id="WP_205750717.1">
    <property type="nucleotide sequence ID" value="NZ_JBHUFL010000003.1"/>
</dbReference>
<sequence length="131" mass="13911">MRGVPARECSRTACSRPAVSTLTFVYADSTAVLGPLSRHSEPHTYDLCAEHASRTTAPRGWELLRVEGGHEVPDELVALADALRPPRPVDDVPGPAPRTDRAERAGRAGTAPSAPAADGGRHLRVVRSADD</sequence>
<accession>A0ABW4Q3G1</accession>
<evidence type="ECO:0000313" key="2">
    <source>
        <dbReference type="EMBL" id="MFD1836485.1"/>
    </source>
</evidence>
<dbReference type="InterPro" id="IPR021888">
    <property type="entry name" value="DUF3499"/>
</dbReference>
<proteinExistence type="predicted"/>
<dbReference type="Proteomes" id="UP001597280">
    <property type="component" value="Unassembled WGS sequence"/>
</dbReference>
<gene>
    <name evidence="2" type="ORF">ACFSDA_15575</name>
</gene>
<keyword evidence="3" id="KW-1185">Reference proteome</keyword>
<reference evidence="3" key="1">
    <citation type="journal article" date="2019" name="Int. J. Syst. Evol. Microbiol.">
        <title>The Global Catalogue of Microorganisms (GCM) 10K type strain sequencing project: providing services to taxonomists for standard genome sequencing and annotation.</title>
        <authorList>
            <consortium name="The Broad Institute Genomics Platform"/>
            <consortium name="The Broad Institute Genome Sequencing Center for Infectious Disease"/>
            <person name="Wu L."/>
            <person name="Ma J."/>
        </authorList>
    </citation>
    <scope>NUCLEOTIDE SEQUENCE [LARGE SCALE GENOMIC DNA]</scope>
    <source>
        <strain evidence="3">JCM 11650</strain>
    </source>
</reference>
<name>A0ABW4Q3G1_9MICO</name>
<evidence type="ECO:0000313" key="3">
    <source>
        <dbReference type="Proteomes" id="UP001597280"/>
    </source>
</evidence>
<organism evidence="2 3">
    <name type="scientific">Brachybacterium rhamnosum</name>
    <dbReference type="NCBI Taxonomy" id="173361"/>
    <lineage>
        <taxon>Bacteria</taxon>
        <taxon>Bacillati</taxon>
        <taxon>Actinomycetota</taxon>
        <taxon>Actinomycetes</taxon>
        <taxon>Micrococcales</taxon>
        <taxon>Dermabacteraceae</taxon>
        <taxon>Brachybacterium</taxon>
    </lineage>
</organism>
<protein>
    <submittedName>
        <fullName evidence="2">DUF3499 domain-containing protein</fullName>
    </submittedName>
</protein>
<feature type="region of interest" description="Disordered" evidence="1">
    <location>
        <begin position="82"/>
        <end position="131"/>
    </location>
</feature>
<dbReference type="Pfam" id="PF12005">
    <property type="entry name" value="DUF3499"/>
    <property type="match status" value="1"/>
</dbReference>
<dbReference type="EMBL" id="JBHUFL010000003">
    <property type="protein sequence ID" value="MFD1836485.1"/>
    <property type="molecule type" value="Genomic_DNA"/>
</dbReference>
<evidence type="ECO:0000256" key="1">
    <source>
        <dbReference type="SAM" id="MobiDB-lite"/>
    </source>
</evidence>
<comment type="caution">
    <text evidence="2">The sequence shown here is derived from an EMBL/GenBank/DDBJ whole genome shotgun (WGS) entry which is preliminary data.</text>
</comment>